<dbReference type="EMBL" id="VBPA01000131">
    <property type="protein sequence ID" value="TMQ71347.1"/>
    <property type="molecule type" value="Genomic_DNA"/>
</dbReference>
<feature type="domain" description="Amidohydrolase-related" evidence="3">
    <location>
        <begin position="56"/>
        <end position="195"/>
    </location>
</feature>
<dbReference type="SUPFAM" id="SSF51338">
    <property type="entry name" value="Composite domain of metallo-dependent hydrolases"/>
    <property type="match status" value="1"/>
</dbReference>
<dbReference type="InterPro" id="IPR032466">
    <property type="entry name" value="Metal_Hydrolase"/>
</dbReference>
<feature type="region of interest" description="Disordered" evidence="2">
    <location>
        <begin position="266"/>
        <end position="294"/>
    </location>
</feature>
<proteinExistence type="predicted"/>
<dbReference type="InterPro" id="IPR050287">
    <property type="entry name" value="MTA/SAH_deaminase"/>
</dbReference>
<evidence type="ECO:0000313" key="5">
    <source>
        <dbReference type="Proteomes" id="UP000319836"/>
    </source>
</evidence>
<comment type="caution">
    <text evidence="4">The sequence shown here is derived from an EMBL/GenBank/DDBJ whole genome shotgun (WGS) entry which is preliminary data.</text>
</comment>
<dbReference type="PANTHER" id="PTHR43794:SF11">
    <property type="entry name" value="AMIDOHYDROLASE-RELATED DOMAIN-CONTAINING PROTEIN"/>
    <property type="match status" value="1"/>
</dbReference>
<evidence type="ECO:0000256" key="2">
    <source>
        <dbReference type="SAM" id="MobiDB-lite"/>
    </source>
</evidence>
<evidence type="ECO:0000256" key="1">
    <source>
        <dbReference type="ARBA" id="ARBA00022801"/>
    </source>
</evidence>
<dbReference type="GO" id="GO:0016810">
    <property type="term" value="F:hydrolase activity, acting on carbon-nitrogen (but not peptide) bonds"/>
    <property type="evidence" value="ECO:0007669"/>
    <property type="project" value="InterPro"/>
</dbReference>
<dbReference type="SUPFAM" id="SSF51556">
    <property type="entry name" value="Metallo-dependent hydrolases"/>
    <property type="match status" value="1"/>
</dbReference>
<reference evidence="4 5" key="1">
    <citation type="journal article" date="2019" name="Nat. Microbiol.">
        <title>Mediterranean grassland soil C-N compound turnover is dependent on rainfall and depth, and is mediated by genomically divergent microorganisms.</title>
        <authorList>
            <person name="Diamond S."/>
            <person name="Andeer P.F."/>
            <person name="Li Z."/>
            <person name="Crits-Christoph A."/>
            <person name="Burstein D."/>
            <person name="Anantharaman K."/>
            <person name="Lane K.R."/>
            <person name="Thomas B.C."/>
            <person name="Pan C."/>
            <person name="Northen T.R."/>
            <person name="Banfield J.F."/>
        </authorList>
    </citation>
    <scope>NUCLEOTIDE SEQUENCE [LARGE SCALE GENOMIC DNA]</scope>
    <source>
        <strain evidence="4">WS_10</strain>
    </source>
</reference>
<dbReference type="Gene3D" id="3.20.20.140">
    <property type="entry name" value="Metal-dependent hydrolases"/>
    <property type="match status" value="1"/>
</dbReference>
<gene>
    <name evidence="4" type="ORF">E6K80_05900</name>
</gene>
<sequence>MIIGPAHIVTGGAEPRVIEDGGVRIAGAHIAQVGPIGAIAAAARDETVWPAAGRLLLPGIVDAHAHLARHLARGLDDEIPWERYDRALAPEDVRWAALAALIEALRHGITTVCDLHRSGSFLDFSLSEVADAARRLGVRVATAYAADETDAPADRRAAMEESIGLASELRRARQGRIQALLGMRARTPALLPELIEASRGAPAPIPIHVEIQSSPCSFSGAWRQAETAPASLWAHVERAGSSLWSRLDGVEALGVASPGAPLSIEPAAAWGSDAGPHAPPPFDSPTSRDREQAARRHYERVFVSGARWAERVFGEGLGVLEPGAPADLVLVDYHPATELDLRTFAAHLAVCVGRAPVSGVMVAGEIVLDHGKIVMLDEQEVSARARECARRVWRRIES</sequence>
<dbReference type="PANTHER" id="PTHR43794">
    <property type="entry name" value="AMINOHYDROLASE SSNA-RELATED"/>
    <property type="match status" value="1"/>
</dbReference>
<dbReference type="Gene3D" id="2.30.40.10">
    <property type="entry name" value="Urease, subunit C, domain 1"/>
    <property type="match status" value="1"/>
</dbReference>
<accession>A0A538U658</accession>
<dbReference type="Proteomes" id="UP000319836">
    <property type="component" value="Unassembled WGS sequence"/>
</dbReference>
<dbReference type="InterPro" id="IPR011059">
    <property type="entry name" value="Metal-dep_hydrolase_composite"/>
</dbReference>
<name>A0A538U658_UNCEI</name>
<protein>
    <recommendedName>
        <fullName evidence="3">Amidohydrolase-related domain-containing protein</fullName>
    </recommendedName>
</protein>
<organism evidence="4 5">
    <name type="scientific">Eiseniibacteriota bacterium</name>
    <dbReference type="NCBI Taxonomy" id="2212470"/>
    <lineage>
        <taxon>Bacteria</taxon>
        <taxon>Candidatus Eiseniibacteriota</taxon>
    </lineage>
</organism>
<evidence type="ECO:0000313" key="4">
    <source>
        <dbReference type="EMBL" id="TMQ71347.1"/>
    </source>
</evidence>
<evidence type="ECO:0000259" key="3">
    <source>
        <dbReference type="Pfam" id="PF01979"/>
    </source>
</evidence>
<dbReference type="Pfam" id="PF01979">
    <property type="entry name" value="Amidohydro_1"/>
    <property type="match status" value="1"/>
</dbReference>
<dbReference type="AlphaFoldDB" id="A0A538U658"/>
<dbReference type="InterPro" id="IPR006680">
    <property type="entry name" value="Amidohydro-rel"/>
</dbReference>
<keyword evidence="1" id="KW-0378">Hydrolase</keyword>